<evidence type="ECO:0000313" key="7">
    <source>
        <dbReference type="Proteomes" id="UP000242381"/>
    </source>
</evidence>
<evidence type="ECO:0000256" key="1">
    <source>
        <dbReference type="ARBA" id="ARBA00010397"/>
    </source>
</evidence>
<evidence type="ECO:0000313" key="6">
    <source>
        <dbReference type="EMBL" id="ORE17060.1"/>
    </source>
</evidence>
<dbReference type="GO" id="GO:0001731">
    <property type="term" value="P:formation of translation preinitiation complex"/>
    <property type="evidence" value="ECO:0007669"/>
    <property type="project" value="EnsemblFungi"/>
</dbReference>
<sequence>MSDNEKEPVQQFDDEEVDFSKLKKKKKSKKKVDFEAEAEPSEPTNAADNEEVAGEQDDAEEDPDAMFADLKKKKKKKAKSTEEDAPAETEAAADNDEELDFGALKKKKKKKKSMAQFEADLADENADEEVVEDKSDKQAGEEAWLKSDRDYAYEELLDRVFNILKQNNPELAGEKKKYTIVPPSIHREGNKKTIFANVSEISKRLHRPAEHVIQFLFAELGTTGSVDGAQRLIIKGRFQQKQIENVLRRYIVEYVTCKTCKSPNTIMTKDNRLYFVTCEHCGSTRSVSAIKTGFKAQTKEDRRALRA</sequence>
<keyword evidence="3" id="KW-0648">Protein biosynthesis</keyword>
<proteinExistence type="inferred from homology"/>
<dbReference type="VEuPathDB" id="FungiDB:BCV72DRAFT_295627"/>
<keyword evidence="2" id="KW-0396">Initiation factor</keyword>
<evidence type="ECO:0000256" key="3">
    <source>
        <dbReference type="ARBA" id="ARBA00022917"/>
    </source>
</evidence>
<dbReference type="EMBL" id="KV921366">
    <property type="protein sequence ID" value="ORE17060.1"/>
    <property type="molecule type" value="Genomic_DNA"/>
</dbReference>
<dbReference type="SMART" id="SM00653">
    <property type="entry name" value="eIF2B_5"/>
    <property type="match status" value="1"/>
</dbReference>
<evidence type="ECO:0000256" key="4">
    <source>
        <dbReference type="SAM" id="MobiDB-lite"/>
    </source>
</evidence>
<protein>
    <recommendedName>
        <fullName evidence="5">Translation initiation factor IF2/IF5 domain-containing protein</fullName>
    </recommendedName>
</protein>
<feature type="compositionally biased region" description="Acidic residues" evidence="4">
    <location>
        <begin position="83"/>
        <end position="100"/>
    </location>
</feature>
<evidence type="ECO:0000259" key="5">
    <source>
        <dbReference type="SMART" id="SM00653"/>
    </source>
</evidence>
<dbReference type="Proteomes" id="UP000242381">
    <property type="component" value="Unassembled WGS sequence"/>
</dbReference>
<name>A0A0A1NWE8_RHIZD</name>
<comment type="similarity">
    <text evidence="1">Belongs to the eIF-2-beta/eIF-5 family.</text>
</comment>
<dbReference type="Pfam" id="PF01873">
    <property type="entry name" value="eIF-5_eIF-2B"/>
    <property type="match status" value="1"/>
</dbReference>
<dbReference type="GO" id="GO:0003729">
    <property type="term" value="F:mRNA binding"/>
    <property type="evidence" value="ECO:0007669"/>
    <property type="project" value="EnsemblFungi"/>
</dbReference>
<dbReference type="GO" id="GO:0003743">
    <property type="term" value="F:translation initiation factor activity"/>
    <property type="evidence" value="ECO:0007669"/>
    <property type="project" value="UniProtKB-KW"/>
</dbReference>
<organism evidence="6 7">
    <name type="scientific">Rhizopus microsporus</name>
    <dbReference type="NCBI Taxonomy" id="58291"/>
    <lineage>
        <taxon>Eukaryota</taxon>
        <taxon>Fungi</taxon>
        <taxon>Fungi incertae sedis</taxon>
        <taxon>Mucoromycota</taxon>
        <taxon>Mucoromycotina</taxon>
        <taxon>Mucoromycetes</taxon>
        <taxon>Mucorales</taxon>
        <taxon>Mucorineae</taxon>
        <taxon>Rhizopodaceae</taxon>
        <taxon>Rhizopus</taxon>
    </lineage>
</organism>
<dbReference type="SUPFAM" id="SSF75689">
    <property type="entry name" value="Zinc-binding domain of translation initiation factor 2 beta"/>
    <property type="match status" value="1"/>
</dbReference>
<dbReference type="InterPro" id="IPR002735">
    <property type="entry name" value="Transl_init_fac_IF2/IF5_dom"/>
</dbReference>
<dbReference type="FunFam" id="3.30.30.170:FF:000001">
    <property type="entry name" value="Eukaryotic translation initiation factor 2 subunit"/>
    <property type="match status" value="1"/>
</dbReference>
<dbReference type="InterPro" id="IPR016190">
    <property type="entry name" value="Transl_init_fac_IF2/IF5_Zn-bd"/>
</dbReference>
<dbReference type="GO" id="GO:0005850">
    <property type="term" value="C:eukaryotic translation initiation factor 2 complex"/>
    <property type="evidence" value="ECO:0007669"/>
    <property type="project" value="EnsemblFungi"/>
</dbReference>
<evidence type="ECO:0000256" key="2">
    <source>
        <dbReference type="ARBA" id="ARBA00022540"/>
    </source>
</evidence>
<accession>A0A0A1NWE8</accession>
<dbReference type="OMA" id="CMREGNK"/>
<dbReference type="GO" id="GO:0031369">
    <property type="term" value="F:translation initiation factor binding"/>
    <property type="evidence" value="ECO:0007669"/>
    <property type="project" value="EnsemblFungi"/>
</dbReference>
<dbReference type="PANTHER" id="PTHR23001">
    <property type="entry name" value="EUKARYOTIC TRANSLATION INITIATION FACTOR"/>
    <property type="match status" value="1"/>
</dbReference>
<feature type="region of interest" description="Disordered" evidence="4">
    <location>
        <begin position="1"/>
        <end position="100"/>
    </location>
</feature>
<dbReference type="GO" id="GO:0005525">
    <property type="term" value="F:GTP binding"/>
    <property type="evidence" value="ECO:0007669"/>
    <property type="project" value="EnsemblFungi"/>
</dbReference>
<dbReference type="GO" id="GO:1990856">
    <property type="term" value="F:methionyl-initiator methionine tRNA binding"/>
    <property type="evidence" value="ECO:0007669"/>
    <property type="project" value="EnsemblFungi"/>
</dbReference>
<dbReference type="Gene3D" id="3.30.30.170">
    <property type="match status" value="1"/>
</dbReference>
<dbReference type="SUPFAM" id="SSF100966">
    <property type="entry name" value="Translation initiation factor 2 beta, aIF2beta, N-terminal domain"/>
    <property type="match status" value="1"/>
</dbReference>
<dbReference type="GO" id="GO:0043614">
    <property type="term" value="C:multi-eIF complex"/>
    <property type="evidence" value="ECO:0007669"/>
    <property type="project" value="EnsemblFungi"/>
</dbReference>
<feature type="compositionally biased region" description="Acidic residues" evidence="4">
    <location>
        <begin position="48"/>
        <end position="64"/>
    </location>
</feature>
<dbReference type="InterPro" id="IPR045196">
    <property type="entry name" value="IF2/IF5"/>
</dbReference>
<reference evidence="6 7" key="1">
    <citation type="journal article" date="2016" name="Proc. Natl. Acad. Sci. U.S.A.">
        <title>Lipid metabolic changes in an early divergent fungus govern the establishment of a mutualistic symbiosis with endobacteria.</title>
        <authorList>
            <person name="Lastovetsky O.A."/>
            <person name="Gaspar M.L."/>
            <person name="Mondo S.J."/>
            <person name="LaButti K.M."/>
            <person name="Sandor L."/>
            <person name="Grigoriev I.V."/>
            <person name="Henry S.A."/>
            <person name="Pawlowska T.E."/>
        </authorList>
    </citation>
    <scope>NUCLEOTIDE SEQUENCE [LARGE SCALE GENOMIC DNA]</scope>
    <source>
        <strain evidence="6 7">ATCC 11559</strain>
    </source>
</reference>
<dbReference type="PANTHER" id="PTHR23001:SF3">
    <property type="entry name" value="EUKARYOTIC TRANSLATION INITIATION FACTOR 2 SUBUNIT 2"/>
    <property type="match status" value="1"/>
</dbReference>
<dbReference type="GO" id="GO:0005840">
    <property type="term" value="C:ribosome"/>
    <property type="evidence" value="ECO:0007669"/>
    <property type="project" value="EnsemblFungi"/>
</dbReference>
<gene>
    <name evidence="6" type="ORF">BCV71DRAFT_7135</name>
</gene>
<dbReference type="AlphaFoldDB" id="A0A0A1NWE8"/>
<dbReference type="InterPro" id="IPR016189">
    <property type="entry name" value="Transl_init_fac_IF2/IF5_N"/>
</dbReference>
<dbReference type="GO" id="GO:0016282">
    <property type="term" value="C:eukaryotic 43S preinitiation complex"/>
    <property type="evidence" value="ECO:0007669"/>
    <property type="project" value="EnsemblFungi"/>
</dbReference>
<feature type="domain" description="Translation initiation factor IF2/IF5" evidence="5">
    <location>
        <begin position="175"/>
        <end position="284"/>
    </location>
</feature>